<evidence type="ECO:0000313" key="3">
    <source>
        <dbReference type="Proteomes" id="UP000533637"/>
    </source>
</evidence>
<keyword evidence="3" id="KW-1185">Reference proteome</keyword>
<dbReference type="EMBL" id="JACHOC010000002">
    <property type="protein sequence ID" value="MBB4621149.1"/>
    <property type="molecule type" value="Genomic_DNA"/>
</dbReference>
<evidence type="ECO:0000259" key="1">
    <source>
        <dbReference type="PROSITE" id="PS51186"/>
    </source>
</evidence>
<comment type="caution">
    <text evidence="2">The sequence shown here is derived from an EMBL/GenBank/DDBJ whole genome shotgun (WGS) entry which is preliminary data.</text>
</comment>
<dbReference type="Proteomes" id="UP000533637">
    <property type="component" value="Unassembled WGS sequence"/>
</dbReference>
<dbReference type="SUPFAM" id="SSF55729">
    <property type="entry name" value="Acyl-CoA N-acyltransferases (Nat)"/>
    <property type="match status" value="1"/>
</dbReference>
<dbReference type="CDD" id="cd04301">
    <property type="entry name" value="NAT_SF"/>
    <property type="match status" value="1"/>
</dbReference>
<protein>
    <submittedName>
        <fullName evidence="2">GNAT superfamily N-acetyltransferase</fullName>
    </submittedName>
</protein>
<dbReference type="InterPro" id="IPR000182">
    <property type="entry name" value="GNAT_dom"/>
</dbReference>
<dbReference type="RefSeq" id="WP_183669335.1">
    <property type="nucleotide sequence ID" value="NZ_BMPB01000003.1"/>
</dbReference>
<evidence type="ECO:0000313" key="2">
    <source>
        <dbReference type="EMBL" id="MBB4621149.1"/>
    </source>
</evidence>
<name>A0ABR6KK18_9BACT</name>
<accession>A0ABR6KK18</accession>
<feature type="domain" description="N-acetyltransferase" evidence="1">
    <location>
        <begin position="2"/>
        <end position="152"/>
    </location>
</feature>
<dbReference type="InterPro" id="IPR016181">
    <property type="entry name" value="Acyl_CoA_acyltransferase"/>
</dbReference>
<organism evidence="2 3">
    <name type="scientific">Parabacteroides faecis</name>
    <dbReference type="NCBI Taxonomy" id="1217282"/>
    <lineage>
        <taxon>Bacteria</taxon>
        <taxon>Pseudomonadati</taxon>
        <taxon>Bacteroidota</taxon>
        <taxon>Bacteroidia</taxon>
        <taxon>Bacteroidales</taxon>
        <taxon>Tannerellaceae</taxon>
        <taxon>Parabacteroides</taxon>
    </lineage>
</organism>
<sequence length="174" mass="20424">MKQIRVADKQSPLYADFEQLYRISFPIFEQRTEEQQLLAFSSPFYHLVAYVEDGTFVGFIAYWEFTHYLYIEHFAIHTDLRGKGYGSVVLKALQDSCDKRLLLEIDPVTDDVSAKRLHFYELNGFSANPYPHIHPPYREGFHGHDLVVLTTKGKITQDEYMQFARDLKEIVMCF</sequence>
<dbReference type="Gene3D" id="3.40.630.30">
    <property type="match status" value="1"/>
</dbReference>
<dbReference type="Pfam" id="PF00583">
    <property type="entry name" value="Acetyltransf_1"/>
    <property type="match status" value="1"/>
</dbReference>
<dbReference type="PROSITE" id="PS51186">
    <property type="entry name" value="GNAT"/>
    <property type="match status" value="1"/>
</dbReference>
<proteinExistence type="predicted"/>
<gene>
    <name evidence="2" type="ORF">GGQ57_001043</name>
</gene>
<reference evidence="2 3" key="1">
    <citation type="submission" date="2020-08" db="EMBL/GenBank/DDBJ databases">
        <title>Genomic Encyclopedia of Type Strains, Phase IV (KMG-IV): sequencing the most valuable type-strain genomes for metagenomic binning, comparative biology and taxonomic classification.</title>
        <authorList>
            <person name="Goeker M."/>
        </authorList>
    </citation>
    <scope>NUCLEOTIDE SEQUENCE [LARGE SCALE GENOMIC DNA]</scope>
    <source>
        <strain evidence="2 3">DSM 102983</strain>
    </source>
</reference>